<sequence>GCPMGMRHPGGRRRDVPDPADRWWYPGCRPARGKPRAQGRSRL</sequence>
<feature type="region of interest" description="Disordered" evidence="1">
    <location>
        <begin position="1"/>
        <end position="43"/>
    </location>
</feature>
<feature type="non-terminal residue" evidence="2">
    <location>
        <position position="43"/>
    </location>
</feature>
<gene>
    <name evidence="2" type="ORF">AVDCRST_MAG49-147</name>
</gene>
<evidence type="ECO:0000313" key="2">
    <source>
        <dbReference type="EMBL" id="CAA9534371.1"/>
    </source>
</evidence>
<accession>A0A6J4TXM0</accession>
<feature type="compositionally biased region" description="Basic residues" evidence="1">
    <location>
        <begin position="31"/>
        <end position="43"/>
    </location>
</feature>
<protein>
    <submittedName>
        <fullName evidence="2">Uncharacterized protein</fullName>
    </submittedName>
</protein>
<reference evidence="2" key="1">
    <citation type="submission" date="2020-02" db="EMBL/GenBank/DDBJ databases">
        <authorList>
            <person name="Meier V. D."/>
        </authorList>
    </citation>
    <scope>NUCLEOTIDE SEQUENCE</scope>
    <source>
        <strain evidence="2">AVDCRST_MAG49</strain>
    </source>
</reference>
<proteinExistence type="predicted"/>
<evidence type="ECO:0000256" key="1">
    <source>
        <dbReference type="SAM" id="MobiDB-lite"/>
    </source>
</evidence>
<name>A0A6J4TXM0_9BACT</name>
<feature type="compositionally biased region" description="Basic and acidic residues" evidence="1">
    <location>
        <begin position="12"/>
        <end position="21"/>
    </location>
</feature>
<dbReference type="EMBL" id="CADCWG010000011">
    <property type="protein sequence ID" value="CAA9534371.1"/>
    <property type="molecule type" value="Genomic_DNA"/>
</dbReference>
<organism evidence="2">
    <name type="scientific">uncultured Thermomicrobiales bacterium</name>
    <dbReference type="NCBI Taxonomy" id="1645740"/>
    <lineage>
        <taxon>Bacteria</taxon>
        <taxon>Pseudomonadati</taxon>
        <taxon>Thermomicrobiota</taxon>
        <taxon>Thermomicrobia</taxon>
        <taxon>Thermomicrobiales</taxon>
        <taxon>environmental samples</taxon>
    </lineage>
</organism>
<feature type="non-terminal residue" evidence="2">
    <location>
        <position position="1"/>
    </location>
</feature>
<dbReference type="AlphaFoldDB" id="A0A6J4TXM0"/>